<organism evidence="2 3">
    <name type="scientific">Anaerovorax odorimutans</name>
    <dbReference type="NCBI Taxonomy" id="109327"/>
    <lineage>
        <taxon>Bacteria</taxon>
        <taxon>Bacillati</taxon>
        <taxon>Bacillota</taxon>
        <taxon>Clostridia</taxon>
        <taxon>Peptostreptococcales</taxon>
        <taxon>Anaerovoracaceae</taxon>
        <taxon>Anaerovorax</taxon>
    </lineage>
</organism>
<dbReference type="RefSeq" id="WP_256130970.1">
    <property type="nucleotide sequence ID" value="NZ_JANFXK010000002.1"/>
</dbReference>
<evidence type="ECO:0000313" key="2">
    <source>
        <dbReference type="EMBL" id="MCQ4635785.1"/>
    </source>
</evidence>
<evidence type="ECO:0000313" key="3">
    <source>
        <dbReference type="Proteomes" id="UP001524502"/>
    </source>
</evidence>
<protein>
    <submittedName>
        <fullName evidence="2">Uncharacterized protein</fullName>
    </submittedName>
</protein>
<feature type="region of interest" description="Disordered" evidence="1">
    <location>
        <begin position="636"/>
        <end position="661"/>
    </location>
</feature>
<sequence>MLNFSLKKPAPQGAGTQAAKHSLRAASNSFHVYSTLRQCLFSVICIFAQQCAHFGFVVEAFSKVAASAHSSAPHIDQISALPCPVSLKTLQQQLDFSLRVDENRNLPFGRLCIGTKPLGGKPAADQPANQPIRHPAGQPVTNPDFFEKLRTFQRSCGLQNDLQHKFSLLTVSSARKPTTLRNFAPFFTKSYRSPMLRAAVNSSRIYSPLRRRLFSVICIFAQQRTHFSFVVEVFSKVAASAHPLEPHIDQISALPCPVSLKKDQQQLDFPLHVDKNRNLPFGRLFIGTKPLGSKPAADQPANRPIRHPAGQPVTNPDFFEKLRTFQRSCGLQNDLQHKFSLLTVSSTRKPTTLRNFALFFAKSYRSPMLRAAVNSSYIYSPLRRSLFSVICIFAQQCAHFGFVVEAFSKVAASAHSSAPHIDPISVLPCPVSLKKDQQQLDFSLHVDENSNLPFGRLCIGTKPLGSKPAADQPANRPIRHPAGQPVTNPDFFEKLRTFQRSRGLQNDLQHKFSLLTVSSTRKPTTLRNFALFFAKSYRSPMLRAAVNSSHIYSPLRRRLFSVICIFAQQCTHFGFVVEAFSKVAASAHSLEPHIDPISALPCPVSLKNLQQQLGFSLSVDENSNLPFGRLCIGTKPLRSKPTERQGRSLSASQPANQPTSR</sequence>
<dbReference type="Proteomes" id="UP001524502">
    <property type="component" value="Unassembled WGS sequence"/>
</dbReference>
<accession>A0ABT1RKR9</accession>
<comment type="caution">
    <text evidence="2">The sequence shown here is derived from an EMBL/GenBank/DDBJ whole genome shotgun (WGS) entry which is preliminary data.</text>
</comment>
<keyword evidence="3" id="KW-1185">Reference proteome</keyword>
<evidence type="ECO:0000256" key="1">
    <source>
        <dbReference type="SAM" id="MobiDB-lite"/>
    </source>
</evidence>
<feature type="compositionally biased region" description="Polar residues" evidence="1">
    <location>
        <begin position="647"/>
        <end position="661"/>
    </location>
</feature>
<name>A0ABT1RKR9_9FIRM</name>
<proteinExistence type="predicted"/>
<gene>
    <name evidence="2" type="ORF">NE619_03520</name>
</gene>
<dbReference type="EMBL" id="JANFXK010000002">
    <property type="protein sequence ID" value="MCQ4635785.1"/>
    <property type="molecule type" value="Genomic_DNA"/>
</dbReference>
<reference evidence="2 3" key="1">
    <citation type="submission" date="2022-06" db="EMBL/GenBank/DDBJ databases">
        <title>Isolation of gut microbiota from human fecal samples.</title>
        <authorList>
            <person name="Pamer E.G."/>
            <person name="Barat B."/>
            <person name="Waligurski E."/>
            <person name="Medina S."/>
            <person name="Paddock L."/>
            <person name="Mostad J."/>
        </authorList>
    </citation>
    <scope>NUCLEOTIDE SEQUENCE [LARGE SCALE GENOMIC DNA]</scope>
    <source>
        <strain evidence="2 3">SL.3.17</strain>
    </source>
</reference>